<dbReference type="AlphaFoldDB" id="A0A6G7WI30"/>
<dbReference type="PROSITE" id="PS50110">
    <property type="entry name" value="RESPONSE_REGULATORY"/>
    <property type="match status" value="1"/>
</dbReference>
<evidence type="ECO:0000256" key="6">
    <source>
        <dbReference type="PROSITE-ProRule" id="PRU00169"/>
    </source>
</evidence>
<sequence>MTKIAVIEDDEMLQEELVHLLQKEDYETVAITDFEGDILSQLAALAPDLVLLDINLPNQSGFEICRGAKNKGLAPVLILTSRNRLSDELHALDLGADDYLTKPFHKEKLMARVRNLLRRTESGPRLLDGGEFQIDPQTFVVYWEQKAIVLPPNEGRILVTLVEMQDQIVTKERLSEKLWGTSEFIDENALQVNITRLRKTMRQLGMDHLIETVRGQGYYLKKRQG</sequence>
<name>A0A6G7WI30_9LACT</name>
<evidence type="ECO:0000256" key="3">
    <source>
        <dbReference type="ARBA" id="ARBA00023015"/>
    </source>
</evidence>
<dbReference type="SUPFAM" id="SSF46894">
    <property type="entry name" value="C-terminal effector domain of the bipartite response regulators"/>
    <property type="match status" value="1"/>
</dbReference>
<dbReference type="GO" id="GO:0006355">
    <property type="term" value="P:regulation of DNA-templated transcription"/>
    <property type="evidence" value="ECO:0007669"/>
    <property type="project" value="InterPro"/>
</dbReference>
<evidence type="ECO:0000313" key="11">
    <source>
        <dbReference type="Proteomes" id="UP000501830"/>
    </source>
</evidence>
<feature type="DNA-binding region" description="OmpR/PhoB-type" evidence="7">
    <location>
        <begin position="124"/>
        <end position="222"/>
    </location>
</feature>
<dbReference type="GeneID" id="94553158"/>
<organism evidence="10 11">
    <name type="scientific">Jeotgalibaca porci</name>
    <dbReference type="NCBI Taxonomy" id="1868793"/>
    <lineage>
        <taxon>Bacteria</taxon>
        <taxon>Bacillati</taxon>
        <taxon>Bacillota</taxon>
        <taxon>Bacilli</taxon>
        <taxon>Lactobacillales</taxon>
        <taxon>Carnobacteriaceae</taxon>
        <taxon>Jeotgalibaca</taxon>
    </lineage>
</organism>
<reference evidence="10 11" key="1">
    <citation type="journal article" date="2017" name="Int. J. Syst. Evol. Microbiol.">
        <title>Jeotgalibaca porci sp. nov. and Jeotgalibaca arthritidis sp. nov., isolated from pigs, and emended description of the genus Jeotgalibaca.</title>
        <authorList>
            <person name="Zamora L."/>
            <person name="Perez-Sancho M."/>
            <person name="Dominguez L."/>
            <person name="Fernandez-Garayzabal J.F."/>
            <person name="Vela A.I."/>
        </authorList>
    </citation>
    <scope>NUCLEOTIDE SEQUENCE [LARGE SCALE GENOMIC DNA]</scope>
    <source>
        <strain evidence="10 11">CCUG 69148</strain>
    </source>
</reference>
<dbReference type="Gene3D" id="6.10.250.690">
    <property type="match status" value="1"/>
</dbReference>
<dbReference type="GO" id="GO:0005829">
    <property type="term" value="C:cytosol"/>
    <property type="evidence" value="ECO:0007669"/>
    <property type="project" value="TreeGrafter"/>
</dbReference>
<feature type="modified residue" description="4-aspartylphosphate" evidence="6">
    <location>
        <position position="53"/>
    </location>
</feature>
<evidence type="ECO:0000256" key="4">
    <source>
        <dbReference type="ARBA" id="ARBA00023125"/>
    </source>
</evidence>
<keyword evidence="3" id="KW-0805">Transcription regulation</keyword>
<dbReference type="EMBL" id="CP049889">
    <property type="protein sequence ID" value="QIK51912.1"/>
    <property type="molecule type" value="Genomic_DNA"/>
</dbReference>
<dbReference type="CDD" id="cd00383">
    <property type="entry name" value="trans_reg_C"/>
    <property type="match status" value="1"/>
</dbReference>
<dbReference type="InterPro" id="IPR039420">
    <property type="entry name" value="WalR-like"/>
</dbReference>
<dbReference type="SUPFAM" id="SSF52172">
    <property type="entry name" value="CheY-like"/>
    <property type="match status" value="1"/>
</dbReference>
<dbReference type="PROSITE" id="PS51755">
    <property type="entry name" value="OMPR_PHOB"/>
    <property type="match status" value="1"/>
</dbReference>
<dbReference type="Gene3D" id="1.10.10.10">
    <property type="entry name" value="Winged helix-like DNA-binding domain superfamily/Winged helix DNA-binding domain"/>
    <property type="match status" value="1"/>
</dbReference>
<feature type="domain" description="Response regulatory" evidence="8">
    <location>
        <begin position="3"/>
        <end position="117"/>
    </location>
</feature>
<dbReference type="InterPro" id="IPR011006">
    <property type="entry name" value="CheY-like_superfamily"/>
</dbReference>
<evidence type="ECO:0000259" key="9">
    <source>
        <dbReference type="PROSITE" id="PS51755"/>
    </source>
</evidence>
<keyword evidence="4 7" id="KW-0238">DNA-binding</keyword>
<evidence type="ECO:0000256" key="7">
    <source>
        <dbReference type="PROSITE-ProRule" id="PRU01091"/>
    </source>
</evidence>
<dbReference type="Pfam" id="PF00486">
    <property type="entry name" value="Trans_reg_C"/>
    <property type="match status" value="1"/>
</dbReference>
<dbReference type="InterPro" id="IPR001789">
    <property type="entry name" value="Sig_transdc_resp-reg_receiver"/>
</dbReference>
<dbReference type="GO" id="GO:0032993">
    <property type="term" value="C:protein-DNA complex"/>
    <property type="evidence" value="ECO:0007669"/>
    <property type="project" value="TreeGrafter"/>
</dbReference>
<protein>
    <submittedName>
        <fullName evidence="10">Response regulator transcription factor</fullName>
    </submittedName>
</protein>
<evidence type="ECO:0000256" key="5">
    <source>
        <dbReference type="ARBA" id="ARBA00023163"/>
    </source>
</evidence>
<evidence type="ECO:0000259" key="8">
    <source>
        <dbReference type="PROSITE" id="PS50110"/>
    </source>
</evidence>
<dbReference type="GO" id="GO:0000156">
    <property type="term" value="F:phosphorelay response regulator activity"/>
    <property type="evidence" value="ECO:0007669"/>
    <property type="project" value="TreeGrafter"/>
</dbReference>
<evidence type="ECO:0000313" key="10">
    <source>
        <dbReference type="EMBL" id="QIK51912.1"/>
    </source>
</evidence>
<dbReference type="SMART" id="SM00862">
    <property type="entry name" value="Trans_reg_C"/>
    <property type="match status" value="1"/>
</dbReference>
<dbReference type="InterPro" id="IPR016032">
    <property type="entry name" value="Sig_transdc_resp-reg_C-effctor"/>
</dbReference>
<dbReference type="Proteomes" id="UP000501830">
    <property type="component" value="Chromosome"/>
</dbReference>
<dbReference type="GO" id="GO:0000976">
    <property type="term" value="F:transcription cis-regulatory region binding"/>
    <property type="evidence" value="ECO:0007669"/>
    <property type="project" value="TreeGrafter"/>
</dbReference>
<evidence type="ECO:0000256" key="2">
    <source>
        <dbReference type="ARBA" id="ARBA00023012"/>
    </source>
</evidence>
<dbReference type="InterPro" id="IPR001867">
    <property type="entry name" value="OmpR/PhoB-type_DNA-bd"/>
</dbReference>
<keyword evidence="1 6" id="KW-0597">Phosphoprotein</keyword>
<accession>A0A6G7WI30</accession>
<dbReference type="PANTHER" id="PTHR48111:SF43">
    <property type="entry name" value="STAGE 0 SPORULATION PROTEIN A HOMOLOG"/>
    <property type="match status" value="1"/>
</dbReference>
<feature type="domain" description="OmpR/PhoB-type" evidence="9">
    <location>
        <begin position="124"/>
        <end position="222"/>
    </location>
</feature>
<keyword evidence="2" id="KW-0902">Two-component regulatory system</keyword>
<keyword evidence="5" id="KW-0804">Transcription</keyword>
<dbReference type="Pfam" id="PF00072">
    <property type="entry name" value="Response_reg"/>
    <property type="match status" value="1"/>
</dbReference>
<dbReference type="InterPro" id="IPR036388">
    <property type="entry name" value="WH-like_DNA-bd_sf"/>
</dbReference>
<keyword evidence="11" id="KW-1185">Reference proteome</keyword>
<proteinExistence type="predicted"/>
<dbReference type="RefSeq" id="WP_166062973.1">
    <property type="nucleotide sequence ID" value="NZ_CP049889.1"/>
</dbReference>
<dbReference type="SMART" id="SM00448">
    <property type="entry name" value="REC"/>
    <property type="match status" value="1"/>
</dbReference>
<dbReference type="PANTHER" id="PTHR48111">
    <property type="entry name" value="REGULATOR OF RPOS"/>
    <property type="match status" value="1"/>
</dbReference>
<dbReference type="Gene3D" id="3.40.50.2300">
    <property type="match status" value="1"/>
</dbReference>
<dbReference type="KEGG" id="jpo:G7058_07670"/>
<gene>
    <name evidence="10" type="ORF">G7058_07670</name>
</gene>
<evidence type="ECO:0000256" key="1">
    <source>
        <dbReference type="ARBA" id="ARBA00022553"/>
    </source>
</evidence>